<evidence type="ECO:0008006" key="4">
    <source>
        <dbReference type="Google" id="ProtNLM"/>
    </source>
</evidence>
<keyword evidence="3" id="KW-1185">Reference proteome</keyword>
<keyword evidence="1" id="KW-1133">Transmembrane helix</keyword>
<reference evidence="2 3" key="1">
    <citation type="journal article" date="2024" name="G3 (Bethesda)">
        <title>Genome assembly of Hibiscus sabdariffa L. provides insights into metabolisms of medicinal natural products.</title>
        <authorList>
            <person name="Kim T."/>
        </authorList>
    </citation>
    <scope>NUCLEOTIDE SEQUENCE [LARGE SCALE GENOMIC DNA]</scope>
    <source>
        <strain evidence="2">TK-2024</strain>
        <tissue evidence="2">Old leaves</tissue>
    </source>
</reference>
<proteinExistence type="predicted"/>
<evidence type="ECO:0000256" key="1">
    <source>
        <dbReference type="SAM" id="Phobius"/>
    </source>
</evidence>
<evidence type="ECO:0000313" key="2">
    <source>
        <dbReference type="EMBL" id="KAK8548696.1"/>
    </source>
</evidence>
<evidence type="ECO:0000313" key="3">
    <source>
        <dbReference type="Proteomes" id="UP001472677"/>
    </source>
</evidence>
<keyword evidence="1" id="KW-0812">Transmembrane</keyword>
<gene>
    <name evidence="2" type="ORF">V6N12_061604</name>
</gene>
<dbReference type="EMBL" id="JBBPBM010000021">
    <property type="protein sequence ID" value="KAK8548696.1"/>
    <property type="molecule type" value="Genomic_DNA"/>
</dbReference>
<keyword evidence="1" id="KW-0472">Membrane</keyword>
<dbReference type="Proteomes" id="UP001472677">
    <property type="component" value="Unassembled WGS sequence"/>
</dbReference>
<comment type="caution">
    <text evidence="2">The sequence shown here is derived from an EMBL/GenBank/DDBJ whole genome shotgun (WGS) entry which is preliminary data.</text>
</comment>
<organism evidence="2 3">
    <name type="scientific">Hibiscus sabdariffa</name>
    <name type="common">roselle</name>
    <dbReference type="NCBI Taxonomy" id="183260"/>
    <lineage>
        <taxon>Eukaryota</taxon>
        <taxon>Viridiplantae</taxon>
        <taxon>Streptophyta</taxon>
        <taxon>Embryophyta</taxon>
        <taxon>Tracheophyta</taxon>
        <taxon>Spermatophyta</taxon>
        <taxon>Magnoliopsida</taxon>
        <taxon>eudicotyledons</taxon>
        <taxon>Gunneridae</taxon>
        <taxon>Pentapetalae</taxon>
        <taxon>rosids</taxon>
        <taxon>malvids</taxon>
        <taxon>Malvales</taxon>
        <taxon>Malvaceae</taxon>
        <taxon>Malvoideae</taxon>
        <taxon>Hibiscus</taxon>
    </lineage>
</organism>
<name>A0ABR2DXJ9_9ROSI</name>
<sequence>MGLCPQSLRHPGCTAVADHHGVRHCRIVASDQRPTSWKLWHLGLPLFSPPHLGVALACLANTDAVVSSLTGYTFWASKNGKDFNYLGPILFSSLIIILILTSLIQCRDFLWLHSLRHRLPDQALHVR</sequence>
<accession>A0ABR2DXJ9</accession>
<feature type="transmembrane region" description="Helical" evidence="1">
    <location>
        <begin position="85"/>
        <end position="106"/>
    </location>
</feature>
<protein>
    <recommendedName>
        <fullName evidence="4">Nickel/cobalt efflux system</fullName>
    </recommendedName>
</protein>